<evidence type="ECO:0000313" key="2">
    <source>
        <dbReference type="Proteomes" id="UP000516437"/>
    </source>
</evidence>
<gene>
    <name evidence="1" type="ORF">CJ030_MR3G022837</name>
</gene>
<dbReference type="PANTHER" id="PTHR10426">
    <property type="entry name" value="STRICTOSIDINE SYNTHASE-RELATED"/>
    <property type="match status" value="1"/>
</dbReference>
<proteinExistence type="predicted"/>
<sequence>MPCSWNRDDENDSIGAFYIDYVGRLYCVRNLGEESDYFLQTTRSRVVCGSCLGSGLPEWWNIRSTDSCITLNIHENSDDNRMWFGYFLIIAYEAHEHEKSNSRSFDGTHSDYDQFVEFVYHFETDEDLACIFQLNGFWNVNNLEGWSYIKASVETRSLDVEVKEYGVRLDYRNSVAEFYLSDADRNYGLDLVHYLVNCYGELLVLQWNLSTSRNLKCHWSETCNPKPSSLSYLKNEHICGRPLGLRFERKTGDLYIAHAYFGLLKVGPEGGLATSLATEAEGVPLGFANDLDIDDAGNIYFTDSSSKYQRRVWWDGSEIQSENKETTVLMRSLQFPNGVSLSKDGFSLSFVKEPLEACIYELSRSLLGIRWYSLARKFTKSLGIHANDFLGVHRMISSNILRKYWLKGEKAGTSEVLAILPRFPDNVRTNENGGFWVAIHSRRTFYTYFCALYPKVRILLKLPIPVKIQYLLQMRVKLHAVVVKYSQDGKLLQILEDSQGKVVRAVSEVEEKDGEL</sequence>
<name>A0A6A1WAV4_9ROSI</name>
<dbReference type="EMBL" id="RXIC02000021">
    <property type="protein sequence ID" value="KAB1219940.1"/>
    <property type="molecule type" value="Genomic_DNA"/>
</dbReference>
<dbReference type="GO" id="GO:0012505">
    <property type="term" value="C:endomembrane system"/>
    <property type="evidence" value="ECO:0007669"/>
    <property type="project" value="TreeGrafter"/>
</dbReference>
<dbReference type="InterPro" id="IPR011042">
    <property type="entry name" value="6-blade_b-propeller_TolB-like"/>
</dbReference>
<reference evidence="1 2" key="1">
    <citation type="journal article" date="2019" name="Plant Biotechnol. J.">
        <title>The red bayberry genome and genetic basis of sex determination.</title>
        <authorList>
            <person name="Jia H.M."/>
            <person name="Jia H.J."/>
            <person name="Cai Q.L."/>
            <person name="Wang Y."/>
            <person name="Zhao H.B."/>
            <person name="Yang W.F."/>
            <person name="Wang G.Y."/>
            <person name="Li Y.H."/>
            <person name="Zhan D.L."/>
            <person name="Shen Y.T."/>
            <person name="Niu Q.F."/>
            <person name="Chang L."/>
            <person name="Qiu J."/>
            <person name="Zhao L."/>
            <person name="Xie H.B."/>
            <person name="Fu W.Y."/>
            <person name="Jin J."/>
            <person name="Li X.W."/>
            <person name="Jiao Y."/>
            <person name="Zhou C.C."/>
            <person name="Tu T."/>
            <person name="Chai C.Y."/>
            <person name="Gao J.L."/>
            <person name="Fan L.J."/>
            <person name="van de Weg E."/>
            <person name="Wang J.Y."/>
            <person name="Gao Z.S."/>
        </authorList>
    </citation>
    <scope>NUCLEOTIDE SEQUENCE [LARGE SCALE GENOMIC DNA]</scope>
    <source>
        <tissue evidence="1">Leaves</tissue>
    </source>
</reference>
<dbReference type="Gene3D" id="2.120.10.30">
    <property type="entry name" value="TolB, C-terminal domain"/>
    <property type="match status" value="2"/>
</dbReference>
<dbReference type="GO" id="GO:0016787">
    <property type="term" value="F:hydrolase activity"/>
    <property type="evidence" value="ECO:0007669"/>
    <property type="project" value="TreeGrafter"/>
</dbReference>
<comment type="caution">
    <text evidence="1">The sequence shown here is derived from an EMBL/GenBank/DDBJ whole genome shotgun (WGS) entry which is preliminary data.</text>
</comment>
<protein>
    <submittedName>
        <fullName evidence="1">Adipocyte plasma membrane-associated protein</fullName>
    </submittedName>
</protein>
<dbReference type="OrthoDB" id="1936883at2759"/>
<dbReference type="SUPFAM" id="SSF63829">
    <property type="entry name" value="Calcium-dependent phosphotriesterase"/>
    <property type="match status" value="1"/>
</dbReference>
<dbReference type="PANTHER" id="PTHR10426:SF106">
    <property type="entry name" value="PROTEIN STRICTOSIDINE SYNTHASE-LIKE 3"/>
    <property type="match status" value="1"/>
</dbReference>
<dbReference type="Proteomes" id="UP000516437">
    <property type="component" value="Chromosome 3"/>
</dbReference>
<keyword evidence="2" id="KW-1185">Reference proteome</keyword>
<dbReference type="AlphaFoldDB" id="A0A6A1WAV4"/>
<evidence type="ECO:0000313" key="1">
    <source>
        <dbReference type="EMBL" id="KAB1219940.1"/>
    </source>
</evidence>
<accession>A0A6A1WAV4</accession>
<organism evidence="1 2">
    <name type="scientific">Morella rubra</name>
    <name type="common">Chinese bayberry</name>
    <dbReference type="NCBI Taxonomy" id="262757"/>
    <lineage>
        <taxon>Eukaryota</taxon>
        <taxon>Viridiplantae</taxon>
        <taxon>Streptophyta</taxon>
        <taxon>Embryophyta</taxon>
        <taxon>Tracheophyta</taxon>
        <taxon>Spermatophyta</taxon>
        <taxon>Magnoliopsida</taxon>
        <taxon>eudicotyledons</taxon>
        <taxon>Gunneridae</taxon>
        <taxon>Pentapetalae</taxon>
        <taxon>rosids</taxon>
        <taxon>fabids</taxon>
        <taxon>Fagales</taxon>
        <taxon>Myricaceae</taxon>
        <taxon>Morella</taxon>
    </lineage>
</organism>